<protein>
    <submittedName>
        <fullName evidence="1">Uncharacterized protein</fullName>
    </submittedName>
</protein>
<reference evidence="1" key="1">
    <citation type="submission" date="2021-05" db="EMBL/GenBank/DDBJ databases">
        <authorList>
            <person name="Scholz U."/>
            <person name="Mascher M."/>
            <person name="Fiebig A."/>
        </authorList>
    </citation>
    <scope>NUCLEOTIDE SEQUENCE [LARGE SCALE GENOMIC DNA]</scope>
</reference>
<dbReference type="EnsemblPlants" id="AVESA.00010b.r2.1DG0152270.1">
    <property type="protein sequence ID" value="AVESA.00010b.r2.1DG0152270.1.CDS"/>
    <property type="gene ID" value="AVESA.00010b.r2.1DG0152270"/>
</dbReference>
<dbReference type="Proteomes" id="UP001732700">
    <property type="component" value="Chromosome 1D"/>
</dbReference>
<evidence type="ECO:0000313" key="2">
    <source>
        <dbReference type="Proteomes" id="UP001732700"/>
    </source>
</evidence>
<keyword evidence="2" id="KW-1185">Reference proteome</keyword>
<organism evidence="1 2">
    <name type="scientific">Avena sativa</name>
    <name type="common">Oat</name>
    <dbReference type="NCBI Taxonomy" id="4498"/>
    <lineage>
        <taxon>Eukaryota</taxon>
        <taxon>Viridiplantae</taxon>
        <taxon>Streptophyta</taxon>
        <taxon>Embryophyta</taxon>
        <taxon>Tracheophyta</taxon>
        <taxon>Spermatophyta</taxon>
        <taxon>Magnoliopsida</taxon>
        <taxon>Liliopsida</taxon>
        <taxon>Poales</taxon>
        <taxon>Poaceae</taxon>
        <taxon>BOP clade</taxon>
        <taxon>Pooideae</taxon>
        <taxon>Poodae</taxon>
        <taxon>Poeae</taxon>
        <taxon>Poeae Chloroplast Group 1 (Aveneae type)</taxon>
        <taxon>Aveninae</taxon>
        <taxon>Avena</taxon>
    </lineage>
</organism>
<evidence type="ECO:0000313" key="1">
    <source>
        <dbReference type="EnsemblPlants" id="AVESA.00010b.r2.1DG0152270.1.CDS"/>
    </source>
</evidence>
<sequence length="789" mass="88833">MESITAHNQSPATAGVEAREGSVPVVRHPGIQAEADAAEGAVVGAEAIHGSVFGLRHPGSGLIPGRIPGRPPLRHLGRLVPATAVGSSAVRAKPQKKNTTTGCADLAMSVPSSSNPQAADEVEGGNVLVDISDDDDGEEEDVEVEAVGPKRRKLTSAVWKQFKRVKIGEKWKAKCVHCSKKLGGETKNGTKHLHDHLRSCVYVKIKNRGKTLAQSSLRFNSQDQGKISVENYTFDQEFARKELSNMVVLHEYPLCMVDHTGFRRFVTALQPLFKMVTRNTIRKDIFDNYKEERKKAMEYMAANRSRVAITTDMWTSDNQKKGYMAITAHFIDDNWNLRSVVMRFIYVPAPHTAEVIAEQLYESLVAWNLDEKLSAVTVDNCTSNDKAIHLLVKQLGTEKLMLKGIMLHMRCSAHILNLIVKDGLDVMRSAIEKIRESVAFWTATPKRVEKFEEIAKFQKVKIEKMLALDCKTRWNSTFTMLNTALPYKAVFERAKKVEKLYDSLPSDDEWAFASDVVKRLELFFEVTELFSGTDYVTANIYFPKICEIKEKMRLWATCGDATIEAMTISMNAKFDKYWTDIQGLMSMATLLDPRYKNEMLLVCFSSLHGVNPEECHDLVREVIASLCTLLEEYEASSEDNVESSNSSRPASTTTALMSVFSARIAQKRPATFRTELDQYLVDDLVSLTKEHFDVLDWWKVAGRRYPTLRKVARDIFAIPVTTVASESAFSTSGRVLSEHRSRLASDMLEALMCSQDWLRNKYKYDHNGDAASFWSCLQDIQEGLQDLEL</sequence>
<proteinExistence type="predicted"/>
<accession>A0ACD5TZW4</accession>
<reference evidence="1" key="2">
    <citation type="submission" date="2025-09" db="UniProtKB">
        <authorList>
            <consortium name="EnsemblPlants"/>
        </authorList>
    </citation>
    <scope>IDENTIFICATION</scope>
</reference>
<name>A0ACD5TZW4_AVESA</name>